<dbReference type="AlphaFoldDB" id="A0A2S8F0Z3"/>
<dbReference type="EMBL" id="PUIA01000069">
    <property type="protein sequence ID" value="PQO25845.1"/>
    <property type="molecule type" value="Genomic_DNA"/>
</dbReference>
<keyword evidence="1" id="KW-0812">Transmembrane</keyword>
<comment type="caution">
    <text evidence="2">The sequence shown here is derived from an EMBL/GenBank/DDBJ whole genome shotgun (WGS) entry which is preliminary data.</text>
</comment>
<evidence type="ECO:0000313" key="3">
    <source>
        <dbReference type="Proteomes" id="UP000240009"/>
    </source>
</evidence>
<keyword evidence="1" id="KW-1133">Transmembrane helix</keyword>
<dbReference type="RefSeq" id="WP_105357267.1">
    <property type="nucleotide sequence ID" value="NZ_PUIA01000069.1"/>
</dbReference>
<gene>
    <name evidence="2" type="ORF">C5Y96_20530</name>
</gene>
<protein>
    <submittedName>
        <fullName evidence="2">Uncharacterized protein</fullName>
    </submittedName>
</protein>
<dbReference type="OrthoDB" id="288290at2"/>
<feature type="transmembrane region" description="Helical" evidence="1">
    <location>
        <begin position="46"/>
        <end position="63"/>
    </location>
</feature>
<dbReference type="Proteomes" id="UP000240009">
    <property type="component" value="Unassembled WGS sequence"/>
</dbReference>
<keyword evidence="1" id="KW-0472">Membrane</keyword>
<accession>A0A2S8F0Z3</accession>
<sequence>MKESHQHTTSWPKWMVVILAVPFIYVLSSGPVIGLAFWLRESTGWDGFYLVLWLYYPIIILGHDNPLDYYIEWWVVDVFNTVGPG</sequence>
<reference evidence="2 3" key="1">
    <citation type="submission" date="2018-02" db="EMBL/GenBank/DDBJ databases">
        <title>Comparative genomes isolates from brazilian mangrove.</title>
        <authorList>
            <person name="Araujo J.E."/>
            <person name="Taketani R.G."/>
            <person name="Silva M.C.P."/>
            <person name="Loureco M.V."/>
            <person name="Andreote F.D."/>
        </authorList>
    </citation>
    <scope>NUCLEOTIDE SEQUENCE [LARGE SCALE GENOMIC DNA]</scope>
    <source>
        <strain evidence="2 3">HEX-2 MGV</strain>
    </source>
</reference>
<feature type="transmembrane region" description="Helical" evidence="1">
    <location>
        <begin position="14"/>
        <end position="39"/>
    </location>
</feature>
<proteinExistence type="predicted"/>
<evidence type="ECO:0000256" key="1">
    <source>
        <dbReference type="SAM" id="Phobius"/>
    </source>
</evidence>
<organism evidence="2 3">
    <name type="scientific">Blastopirellula marina</name>
    <dbReference type="NCBI Taxonomy" id="124"/>
    <lineage>
        <taxon>Bacteria</taxon>
        <taxon>Pseudomonadati</taxon>
        <taxon>Planctomycetota</taxon>
        <taxon>Planctomycetia</taxon>
        <taxon>Pirellulales</taxon>
        <taxon>Pirellulaceae</taxon>
        <taxon>Blastopirellula</taxon>
    </lineage>
</organism>
<evidence type="ECO:0000313" key="2">
    <source>
        <dbReference type="EMBL" id="PQO25845.1"/>
    </source>
</evidence>
<name>A0A2S8F0Z3_9BACT</name>